<dbReference type="OrthoDB" id="206708at2759"/>
<dbReference type="PANTHER" id="PTHR22916">
    <property type="entry name" value="GLYCOSYLTRANSFERASE"/>
    <property type="match status" value="1"/>
</dbReference>
<organism evidence="3">
    <name type="scientific">Neodiprion lecontei</name>
    <name type="common">Redheaded pine sawfly</name>
    <dbReference type="NCBI Taxonomy" id="441921"/>
    <lineage>
        <taxon>Eukaryota</taxon>
        <taxon>Metazoa</taxon>
        <taxon>Ecdysozoa</taxon>
        <taxon>Arthropoda</taxon>
        <taxon>Hexapoda</taxon>
        <taxon>Insecta</taxon>
        <taxon>Pterygota</taxon>
        <taxon>Neoptera</taxon>
        <taxon>Endopterygota</taxon>
        <taxon>Hymenoptera</taxon>
        <taxon>Tenthredinoidea</taxon>
        <taxon>Diprionidae</taxon>
        <taxon>Diprioninae</taxon>
        <taxon>Neodiprion</taxon>
    </lineage>
</organism>
<evidence type="ECO:0000313" key="3">
    <source>
        <dbReference type="RefSeq" id="XP_015514446.1"/>
    </source>
</evidence>
<evidence type="ECO:0000259" key="1">
    <source>
        <dbReference type="Pfam" id="PF00535"/>
    </source>
</evidence>
<dbReference type="Proteomes" id="UP000829291">
    <property type="component" value="Chromosome 2"/>
</dbReference>
<dbReference type="InParanoid" id="A0A6J0BIV5"/>
<accession>A0A6J0BIV5</accession>
<dbReference type="GeneID" id="107220388"/>
<dbReference type="GO" id="GO:0016758">
    <property type="term" value="F:hexosyltransferase activity"/>
    <property type="evidence" value="ECO:0007669"/>
    <property type="project" value="UniProtKB-ARBA"/>
</dbReference>
<reference evidence="3" key="1">
    <citation type="submission" date="2025-08" db="UniProtKB">
        <authorList>
            <consortium name="RefSeq"/>
        </authorList>
    </citation>
    <scope>IDENTIFICATION</scope>
    <source>
        <tissue evidence="3">Thorax and Abdomen</tissue>
    </source>
</reference>
<gene>
    <name evidence="3" type="primary">LOC107220388</name>
</gene>
<dbReference type="RefSeq" id="XP_015514446.1">
    <property type="nucleotide sequence ID" value="XM_015658960.2"/>
</dbReference>
<dbReference type="InterPro" id="IPR001173">
    <property type="entry name" value="Glyco_trans_2-like"/>
</dbReference>
<dbReference type="Gene3D" id="3.90.550.10">
    <property type="entry name" value="Spore Coat Polysaccharide Biosynthesis Protein SpsA, Chain A"/>
    <property type="match status" value="1"/>
</dbReference>
<feature type="domain" description="Glycosyltransferase 2-like" evidence="1">
    <location>
        <begin position="14"/>
        <end position="187"/>
    </location>
</feature>
<evidence type="ECO:0000313" key="2">
    <source>
        <dbReference type="Proteomes" id="UP000829291"/>
    </source>
</evidence>
<sequence>MLTMNADTADPLVSIIIPIRNGENWIDTCLQSVLNQTALSFVKVEVSVCDDASTDRTPELLCTWKLRLEALSIPVKIFRNQNQESGGVGYAKNRAVENSTGEFLCFQDVDDIMLPCRIQAQYAVAKENENAIVGGLFRRKPENATARFSRWANTIASEKLEEQIYTSHGPTIVMPTWFCHRSVFQRVGGFCEAGRGCPEDLIFFYSHLDLGGRVLRVDDTVLIYVYHPQAETFSICEQTIWDLRVARLERLVLPLWDKLTIWNGGKQGRRLLRSLCPQFRDKVVAFCDVDKHKIGQNYVSYEPVRKKIGRPIPIIHFTKAKPPFIICVKMDMTNGEFERNLESLNLKEGKDYVLFS</sequence>
<keyword evidence="2" id="KW-1185">Reference proteome</keyword>
<protein>
    <submittedName>
        <fullName evidence="3">UDP-GlcNAc:betaGal beta-1,3-N-acetylglucosaminyltransferase-like protein 1 isoform X2</fullName>
    </submittedName>
</protein>
<proteinExistence type="predicted"/>
<dbReference type="KEGG" id="nlo:107220388"/>
<dbReference type="PANTHER" id="PTHR22916:SF3">
    <property type="entry name" value="UDP-GLCNAC:BETAGAL BETA-1,3-N-ACETYLGLUCOSAMINYLTRANSFERASE-LIKE PROTEIN 1"/>
    <property type="match status" value="1"/>
</dbReference>
<dbReference type="Pfam" id="PF00535">
    <property type="entry name" value="Glycos_transf_2"/>
    <property type="match status" value="1"/>
</dbReference>
<dbReference type="SUPFAM" id="SSF53448">
    <property type="entry name" value="Nucleotide-diphospho-sugar transferases"/>
    <property type="match status" value="1"/>
</dbReference>
<dbReference type="AlphaFoldDB" id="A0A6J0BIV5"/>
<dbReference type="InterPro" id="IPR029044">
    <property type="entry name" value="Nucleotide-diphossugar_trans"/>
</dbReference>
<name>A0A6J0BIV5_NEOLC</name>